<dbReference type="GO" id="GO:0016787">
    <property type="term" value="F:hydrolase activity"/>
    <property type="evidence" value="ECO:0007669"/>
    <property type="project" value="TreeGrafter"/>
</dbReference>
<dbReference type="SUPFAM" id="SSF63829">
    <property type="entry name" value="Calcium-dependent phosphotriesterase"/>
    <property type="match status" value="1"/>
</dbReference>
<dbReference type="GO" id="GO:0012505">
    <property type="term" value="C:endomembrane system"/>
    <property type="evidence" value="ECO:0007669"/>
    <property type="project" value="TreeGrafter"/>
</dbReference>
<dbReference type="Gene3D" id="2.120.10.30">
    <property type="entry name" value="TolB, C-terminal domain"/>
    <property type="match status" value="1"/>
</dbReference>
<protein>
    <submittedName>
        <fullName evidence="1">Uncharacterized protein</fullName>
    </submittedName>
</protein>
<dbReference type="InterPro" id="IPR011042">
    <property type="entry name" value="6-blade_b-propeller_TolB-like"/>
</dbReference>
<gene>
    <name evidence="1" type="ORF">OSB04_un000844</name>
</gene>
<dbReference type="AlphaFoldDB" id="A0AA38S546"/>
<keyword evidence="2" id="KW-1185">Reference proteome</keyword>
<name>A0AA38S546_9ASTR</name>
<dbReference type="PANTHER" id="PTHR10426">
    <property type="entry name" value="STRICTOSIDINE SYNTHASE-RELATED"/>
    <property type="match status" value="1"/>
</dbReference>
<dbReference type="PANTHER" id="PTHR10426:SF105">
    <property type="entry name" value="STRICTOSIDINE SYNTHASE-RELATED"/>
    <property type="match status" value="1"/>
</dbReference>
<comment type="caution">
    <text evidence="1">The sequence shown here is derived from an EMBL/GenBank/DDBJ whole genome shotgun (WGS) entry which is preliminary data.</text>
</comment>
<sequence>MNEDQDYYCCTRLLLLLKITIAGSEINTAGVKLTLLLFLPLLSEEDKERIAMTKQFCDGTTDPNKGPICGRPLALSFQPTTSLLYITDAYLGLLVVGPKGGLATQLAGGFKLLTGIDLMVHPNGIIYYHSHLLWLNTSNQTPPKFYLVMVNKNTTQSGFKFDSTRKFLRYNPLTRQVSVLMSGLSGGGGPAVSR</sequence>
<accession>A0AA38S546</accession>
<proteinExistence type="predicted"/>
<evidence type="ECO:0000313" key="2">
    <source>
        <dbReference type="Proteomes" id="UP001172457"/>
    </source>
</evidence>
<evidence type="ECO:0000313" key="1">
    <source>
        <dbReference type="EMBL" id="KAJ9535993.1"/>
    </source>
</evidence>
<dbReference type="Proteomes" id="UP001172457">
    <property type="component" value="Unassembled WGS sequence"/>
</dbReference>
<reference evidence="1" key="1">
    <citation type="submission" date="2023-03" db="EMBL/GenBank/DDBJ databases">
        <title>Chromosome-scale reference genome and RAD-based genetic map of yellow starthistle (Centaurea solstitialis) reveal putative structural variation and QTLs associated with invader traits.</title>
        <authorList>
            <person name="Reatini B."/>
            <person name="Cang F.A."/>
            <person name="Jiang Q."/>
            <person name="Mckibben M.T.W."/>
            <person name="Barker M.S."/>
            <person name="Rieseberg L.H."/>
            <person name="Dlugosch K.M."/>
        </authorList>
    </citation>
    <scope>NUCLEOTIDE SEQUENCE</scope>
    <source>
        <strain evidence="1">CAN-66</strain>
        <tissue evidence="1">Leaf</tissue>
    </source>
</reference>
<organism evidence="1 2">
    <name type="scientific">Centaurea solstitialis</name>
    <name type="common">yellow star-thistle</name>
    <dbReference type="NCBI Taxonomy" id="347529"/>
    <lineage>
        <taxon>Eukaryota</taxon>
        <taxon>Viridiplantae</taxon>
        <taxon>Streptophyta</taxon>
        <taxon>Embryophyta</taxon>
        <taxon>Tracheophyta</taxon>
        <taxon>Spermatophyta</taxon>
        <taxon>Magnoliopsida</taxon>
        <taxon>eudicotyledons</taxon>
        <taxon>Gunneridae</taxon>
        <taxon>Pentapetalae</taxon>
        <taxon>asterids</taxon>
        <taxon>campanulids</taxon>
        <taxon>Asterales</taxon>
        <taxon>Asteraceae</taxon>
        <taxon>Carduoideae</taxon>
        <taxon>Cardueae</taxon>
        <taxon>Centaureinae</taxon>
        <taxon>Centaurea</taxon>
    </lineage>
</organism>
<dbReference type="EMBL" id="JARYMX010000080">
    <property type="protein sequence ID" value="KAJ9535993.1"/>
    <property type="molecule type" value="Genomic_DNA"/>
</dbReference>